<dbReference type="InterPro" id="IPR001650">
    <property type="entry name" value="Helicase_C-like"/>
</dbReference>
<evidence type="ECO:0000256" key="5">
    <source>
        <dbReference type="ARBA" id="ARBA00034808"/>
    </source>
</evidence>
<feature type="domain" description="Helicase ATP-binding" evidence="6">
    <location>
        <begin position="17"/>
        <end position="195"/>
    </location>
</feature>
<proteinExistence type="inferred from homology"/>
<evidence type="ECO:0000313" key="9">
    <source>
        <dbReference type="RefSeq" id="XP_006820621.1"/>
    </source>
</evidence>
<dbReference type="SMART" id="SM00490">
    <property type="entry name" value="HELICc"/>
    <property type="match status" value="1"/>
</dbReference>
<keyword evidence="9" id="KW-0347">Helicase</keyword>
<accession>A0ABM0MKT0</accession>
<dbReference type="RefSeq" id="XP_006820621.1">
    <property type="nucleotide sequence ID" value="XM_006820558.1"/>
</dbReference>
<dbReference type="GO" id="GO:0004386">
    <property type="term" value="F:helicase activity"/>
    <property type="evidence" value="ECO:0007669"/>
    <property type="project" value="UniProtKB-KW"/>
</dbReference>
<evidence type="ECO:0000256" key="1">
    <source>
        <dbReference type="ARBA" id="ARBA00005446"/>
    </source>
</evidence>
<keyword evidence="8" id="KW-1185">Reference proteome</keyword>
<dbReference type="Gene3D" id="3.40.50.300">
    <property type="entry name" value="P-loop containing nucleotide triphosphate hydrolases"/>
    <property type="match status" value="2"/>
</dbReference>
<comment type="catalytic activity">
    <reaction evidence="4">
        <text>Couples ATP hydrolysis with the unwinding of duplex DNA by translocating in the 3'-5' direction.</text>
        <dbReference type="EC" id="5.6.2.4"/>
    </reaction>
</comment>
<dbReference type="Pfam" id="PF00271">
    <property type="entry name" value="Helicase_C"/>
    <property type="match status" value="1"/>
</dbReference>
<feature type="domain" description="Helicase C-terminal" evidence="7">
    <location>
        <begin position="180"/>
        <end position="361"/>
    </location>
</feature>
<dbReference type="InterPro" id="IPR027417">
    <property type="entry name" value="P-loop_NTPase"/>
</dbReference>
<dbReference type="PANTHER" id="PTHR13710:SF157">
    <property type="entry name" value="DNA HELICASE"/>
    <property type="match status" value="1"/>
</dbReference>
<dbReference type="Proteomes" id="UP000694865">
    <property type="component" value="Unplaced"/>
</dbReference>
<dbReference type="InterPro" id="IPR011545">
    <property type="entry name" value="DEAD/DEAH_box_helicase_dom"/>
</dbReference>
<keyword evidence="9" id="KW-0378">Hydrolase</keyword>
<dbReference type="EC" id="5.6.2.4" evidence="5"/>
<dbReference type="InterPro" id="IPR014001">
    <property type="entry name" value="Helicase_ATP-bd"/>
</dbReference>
<gene>
    <name evidence="9" type="primary">LOC102803269</name>
</gene>
<dbReference type="Pfam" id="PF00270">
    <property type="entry name" value="DEAD"/>
    <property type="match status" value="1"/>
</dbReference>
<keyword evidence="2" id="KW-0547">Nucleotide-binding</keyword>
<evidence type="ECO:0000256" key="4">
    <source>
        <dbReference type="ARBA" id="ARBA00034617"/>
    </source>
</evidence>
<dbReference type="SUPFAM" id="SSF52540">
    <property type="entry name" value="P-loop containing nucleoside triphosphate hydrolases"/>
    <property type="match status" value="1"/>
</dbReference>
<protein>
    <recommendedName>
        <fullName evidence="5">DNA 3'-5' helicase</fullName>
        <ecNumber evidence="5">5.6.2.4</ecNumber>
    </recommendedName>
</protein>
<dbReference type="PROSITE" id="PS51194">
    <property type="entry name" value="HELICASE_CTER"/>
    <property type="match status" value="1"/>
</dbReference>
<keyword evidence="3" id="KW-0067">ATP-binding</keyword>
<evidence type="ECO:0000256" key="3">
    <source>
        <dbReference type="ARBA" id="ARBA00022840"/>
    </source>
</evidence>
<name>A0ABM0MKT0_SACKO</name>
<dbReference type="PROSITE" id="PS51192">
    <property type="entry name" value="HELICASE_ATP_BIND_1"/>
    <property type="match status" value="1"/>
</dbReference>
<organism evidence="8 9">
    <name type="scientific">Saccoglossus kowalevskii</name>
    <name type="common">Acorn worm</name>
    <dbReference type="NCBI Taxonomy" id="10224"/>
    <lineage>
        <taxon>Eukaryota</taxon>
        <taxon>Metazoa</taxon>
        <taxon>Hemichordata</taxon>
        <taxon>Enteropneusta</taxon>
        <taxon>Harrimaniidae</taxon>
        <taxon>Saccoglossus</taxon>
    </lineage>
</organism>
<evidence type="ECO:0000259" key="7">
    <source>
        <dbReference type="PROSITE" id="PS51194"/>
    </source>
</evidence>
<evidence type="ECO:0000256" key="2">
    <source>
        <dbReference type="ARBA" id="ARBA00022741"/>
    </source>
</evidence>
<comment type="similarity">
    <text evidence="1">Belongs to the helicase family. RecQ subfamily.</text>
</comment>
<dbReference type="SMART" id="SM00487">
    <property type="entry name" value="DEXDc"/>
    <property type="match status" value="1"/>
</dbReference>
<dbReference type="GeneID" id="102803269"/>
<reference evidence="9" key="1">
    <citation type="submission" date="2025-08" db="UniProtKB">
        <authorList>
            <consortium name="RefSeq"/>
        </authorList>
    </citation>
    <scope>IDENTIFICATION</scope>
    <source>
        <tissue evidence="9">Testes</tissue>
    </source>
</reference>
<evidence type="ECO:0000259" key="6">
    <source>
        <dbReference type="PROSITE" id="PS51192"/>
    </source>
</evidence>
<dbReference type="PANTHER" id="PTHR13710">
    <property type="entry name" value="DNA HELICASE RECQ FAMILY MEMBER"/>
    <property type="match status" value="1"/>
</dbReference>
<sequence length="404" mass="45529">METLLGYELKKDQLELITNIMNKRHTMGILPTGFGKSDVYITPPLLLDQAEPGIHHISLVVSPLKSLVMDQVANWSLKGIKCAGIVNRDEMEVETIEGLKRGRYSVIFMSPESVLEIDDWSFILESEIYTKGVCLVALDEAHVICTWGETFRPVYKRVGDFRGHFTGASLAILSATCTDKVQKIILNTLHLEDKEVFTIARHPDRTQTQTGRQWSNIMNYLGNHAYIDQKKNVRCRMVDVFHANVELEDQKRVLENFALSDSTIRCVVATVAFGMGINIPDVDLVLHWGGSNNILQYWQEVGRCGRDVTRKGEAYCYAVKTDIVRCDEDMKKLCNNLNTGKMKCLRIAILQELTIPEMDAEYLKGLTNRDRCTQACGEKCTCHHCVCCCICRGACPCQHLSAGV</sequence>
<evidence type="ECO:0000313" key="8">
    <source>
        <dbReference type="Proteomes" id="UP000694865"/>
    </source>
</evidence>